<comment type="caution">
    <text evidence="2">The sequence shown here is derived from an EMBL/GenBank/DDBJ whole genome shotgun (WGS) entry which is preliminary data.</text>
</comment>
<evidence type="ECO:0000313" key="2">
    <source>
        <dbReference type="EMBL" id="KKL91510.1"/>
    </source>
</evidence>
<feature type="region of interest" description="Disordered" evidence="1">
    <location>
        <begin position="51"/>
        <end position="74"/>
    </location>
</feature>
<reference evidence="2" key="1">
    <citation type="journal article" date="2015" name="Nature">
        <title>Complex archaea that bridge the gap between prokaryotes and eukaryotes.</title>
        <authorList>
            <person name="Spang A."/>
            <person name="Saw J.H."/>
            <person name="Jorgensen S.L."/>
            <person name="Zaremba-Niedzwiedzka K."/>
            <person name="Martijn J."/>
            <person name="Lind A.E."/>
            <person name="van Eijk R."/>
            <person name="Schleper C."/>
            <person name="Guy L."/>
            <person name="Ettema T.J."/>
        </authorList>
    </citation>
    <scope>NUCLEOTIDE SEQUENCE</scope>
</reference>
<name>A0A0F9ICG4_9ZZZZ</name>
<evidence type="ECO:0000256" key="1">
    <source>
        <dbReference type="SAM" id="MobiDB-lite"/>
    </source>
</evidence>
<proteinExistence type="predicted"/>
<organism evidence="2">
    <name type="scientific">marine sediment metagenome</name>
    <dbReference type="NCBI Taxonomy" id="412755"/>
    <lineage>
        <taxon>unclassified sequences</taxon>
        <taxon>metagenomes</taxon>
        <taxon>ecological metagenomes</taxon>
    </lineage>
</organism>
<accession>A0A0F9ICG4</accession>
<dbReference type="AlphaFoldDB" id="A0A0F9ICG4"/>
<dbReference type="EMBL" id="LAZR01019711">
    <property type="protein sequence ID" value="KKL91510.1"/>
    <property type="molecule type" value="Genomic_DNA"/>
</dbReference>
<protein>
    <submittedName>
        <fullName evidence="2">Uncharacterized protein</fullName>
    </submittedName>
</protein>
<sequence length="74" mass="8537">MKRYTLSFGRSIGYRHASPDRTARKILPGIDGDIVYQVWPNRPAMARSIRMQQSRAPHNQDWHALEPLTDAEGF</sequence>
<gene>
    <name evidence="2" type="ORF">LCGC14_1894000</name>
</gene>